<comment type="caution">
    <text evidence="1">The sequence shown here is derived from an EMBL/GenBank/DDBJ whole genome shotgun (WGS) entry which is preliminary data.</text>
</comment>
<gene>
    <name evidence="1" type="ORF">SFOMI_3469</name>
</gene>
<dbReference type="AlphaFoldDB" id="A0A292ZHJ3"/>
<sequence length="46" mass="5218">MLPPAEDEAKARMFFREEDKDLYAIIDADISELHDALGWVKDPVVG</sequence>
<accession>A0A292ZHJ3</accession>
<reference evidence="1 2" key="1">
    <citation type="journal article" date="2013" name="Biodegradation">
        <title>Occurrence of 4-tert-butylphenol (4-t-BP) biodegradation in an aquatic sample caused by the presence of Spirodela polyrrhiza and isolation of a 4-t-BP-utilizing bacterium.</title>
        <authorList>
            <person name="Ogata Y."/>
            <person name="Toyama T."/>
            <person name="Yu N."/>
            <person name="Wang X."/>
            <person name="Sei K."/>
            <person name="Ike M."/>
        </authorList>
    </citation>
    <scope>NUCLEOTIDE SEQUENCE [LARGE SCALE GENOMIC DNA]</scope>
    <source>
        <strain evidence="1 2">OMI</strain>
    </source>
</reference>
<dbReference type="EMBL" id="BEWI01000032">
    <property type="protein sequence ID" value="GAY22907.1"/>
    <property type="molecule type" value="Genomic_DNA"/>
</dbReference>
<reference evidence="1 2" key="2">
    <citation type="journal article" date="2013" name="Environ. Sci. Technol.">
        <title>The 4-tert-butylphenol-utilizing bacterium Sphingobium fuliginis OMI can degrade bisphenols via phenolic ring hydroxylation and meta-cleavage pathway.</title>
        <authorList>
            <person name="Ogata Y."/>
            <person name="Goda S."/>
            <person name="Toyama T."/>
            <person name="Sei K."/>
            <person name="Ike M."/>
        </authorList>
    </citation>
    <scope>NUCLEOTIDE SEQUENCE [LARGE SCALE GENOMIC DNA]</scope>
    <source>
        <strain evidence="1 2">OMI</strain>
    </source>
</reference>
<name>A0A292ZHJ3_SPHSA</name>
<protein>
    <submittedName>
        <fullName evidence="1">Uncharacterized protein</fullName>
    </submittedName>
</protein>
<organism evidence="1 2">
    <name type="scientific">Sphingobium fuliginis (strain ATCC 27551)</name>
    <dbReference type="NCBI Taxonomy" id="336203"/>
    <lineage>
        <taxon>Bacteria</taxon>
        <taxon>Pseudomonadati</taxon>
        <taxon>Pseudomonadota</taxon>
        <taxon>Alphaproteobacteria</taxon>
        <taxon>Sphingomonadales</taxon>
        <taxon>Sphingomonadaceae</taxon>
        <taxon>Sphingobium</taxon>
    </lineage>
</organism>
<evidence type="ECO:0000313" key="2">
    <source>
        <dbReference type="Proteomes" id="UP000221538"/>
    </source>
</evidence>
<proteinExistence type="predicted"/>
<evidence type="ECO:0000313" key="1">
    <source>
        <dbReference type="EMBL" id="GAY22907.1"/>
    </source>
</evidence>
<dbReference type="Proteomes" id="UP000221538">
    <property type="component" value="Unassembled WGS sequence"/>
</dbReference>